<feature type="transmembrane region" description="Helical" evidence="7">
    <location>
        <begin position="314"/>
        <end position="335"/>
    </location>
</feature>
<reference evidence="9 10" key="1">
    <citation type="submission" date="2024-11" db="EMBL/GenBank/DDBJ databases">
        <title>Adaptive evolution of stress response genes in parasites aligns with host niche diversity.</title>
        <authorList>
            <person name="Hahn C."/>
            <person name="Resl P."/>
        </authorList>
    </citation>
    <scope>NUCLEOTIDE SEQUENCE [LARGE SCALE GENOMIC DNA]</scope>
    <source>
        <strain evidence="9">EGGRZ-B1_66</strain>
        <tissue evidence="9">Body</tissue>
    </source>
</reference>
<feature type="transmembrane region" description="Helical" evidence="7">
    <location>
        <begin position="73"/>
        <end position="96"/>
    </location>
</feature>
<feature type="transmembrane region" description="Helical" evidence="7">
    <location>
        <begin position="347"/>
        <end position="368"/>
    </location>
</feature>
<dbReference type="Pfam" id="PF00999">
    <property type="entry name" value="Na_H_Exchanger"/>
    <property type="match status" value="2"/>
</dbReference>
<feature type="domain" description="Cation/H+ exchanger transmembrane" evidence="8">
    <location>
        <begin position="446"/>
        <end position="569"/>
    </location>
</feature>
<proteinExistence type="inferred from homology"/>
<feature type="transmembrane region" description="Helical" evidence="7">
    <location>
        <begin position="508"/>
        <end position="526"/>
    </location>
</feature>
<feature type="transmembrane region" description="Helical" evidence="7">
    <location>
        <begin position="221"/>
        <end position="242"/>
    </location>
</feature>
<evidence type="ECO:0000256" key="7">
    <source>
        <dbReference type="SAM" id="Phobius"/>
    </source>
</evidence>
<name>A0ABD2Q3A8_9PLAT</name>
<evidence type="ECO:0000313" key="10">
    <source>
        <dbReference type="Proteomes" id="UP001626550"/>
    </source>
</evidence>
<feature type="region of interest" description="Disordered" evidence="6">
    <location>
        <begin position="1"/>
        <end position="22"/>
    </location>
</feature>
<evidence type="ECO:0000256" key="2">
    <source>
        <dbReference type="ARBA" id="ARBA00007367"/>
    </source>
</evidence>
<keyword evidence="4 7" id="KW-1133">Transmembrane helix</keyword>
<dbReference type="PANTHER" id="PTHR31102:SF1">
    <property type="entry name" value="CATION_H+ EXCHANGER DOMAIN-CONTAINING PROTEIN"/>
    <property type="match status" value="1"/>
</dbReference>
<feature type="transmembrane region" description="Helical" evidence="7">
    <location>
        <begin position="475"/>
        <end position="496"/>
    </location>
</feature>
<feature type="transmembrane region" description="Helical" evidence="7">
    <location>
        <begin position="103"/>
        <end position="122"/>
    </location>
</feature>
<dbReference type="GO" id="GO:0016020">
    <property type="term" value="C:membrane"/>
    <property type="evidence" value="ECO:0007669"/>
    <property type="project" value="UniProtKB-SubCell"/>
</dbReference>
<sequence length="588" mass="64201">MPVALSYSDTTSEHSHTGRGSSRKQSTLQTFFCLLVSRCMTLVLLFALLYATIYAVNPSAALPPVCSITNEDFTQFCCSGGQGLSVLFLYMCSVLLGLLFNKLFRLPGLMGMLLAGILIRLTEELLSKDFQLIKGPCANVSGDNFPTVQFVKLLQLDPIVSMILRYLSLAVILARAGLNLNVQVLKKSWLTIGRIALFPSLAEALIVMVVSTLLIKWPWSWGAILGFVLSSVSPAVVVPEMLKVKDTGYGYDKGIPTIVLAAASLDNVIDIIGFGISFNVAFSPSSIDEVLNNNSVSNTTNNGDIIGKSIGLGIAYVLLGIVIGVAVGFIFWLVPQALPKRLQKLDQMLRILLATLVPICLILITEILHLPGTGSMGTISFCLMLLLGWQSYNWPWKLYKKWIPETKLSTNCSYCHKKKSITGCNYRSTTVAHKGNQAISRLNDVFSALWWFLEPILFVIVGTKVNVLAFGQMELGLPVVALLVGIVFRFGVSVICTWPSALNWKERTFLAVSWIPKATIQAAIGANALDKATELGIEQLITWGELILTLAVLSILITAPVGAVLIARLAKYLLKKRVPDLELTRISS</sequence>
<feature type="transmembrane region" description="Helical" evidence="7">
    <location>
        <begin position="448"/>
        <end position="469"/>
    </location>
</feature>
<keyword evidence="10" id="KW-1185">Reference proteome</keyword>
<feature type="transmembrane region" description="Helical" evidence="7">
    <location>
        <begin position="546"/>
        <end position="567"/>
    </location>
</feature>
<feature type="domain" description="Cation/H+ exchanger transmembrane" evidence="8">
    <location>
        <begin position="94"/>
        <end position="372"/>
    </location>
</feature>
<feature type="transmembrane region" description="Helical" evidence="7">
    <location>
        <begin position="374"/>
        <end position="392"/>
    </location>
</feature>
<keyword evidence="5 7" id="KW-0472">Membrane</keyword>
<organism evidence="9 10">
    <name type="scientific">Cichlidogyrus casuarinus</name>
    <dbReference type="NCBI Taxonomy" id="1844966"/>
    <lineage>
        <taxon>Eukaryota</taxon>
        <taxon>Metazoa</taxon>
        <taxon>Spiralia</taxon>
        <taxon>Lophotrochozoa</taxon>
        <taxon>Platyhelminthes</taxon>
        <taxon>Monogenea</taxon>
        <taxon>Monopisthocotylea</taxon>
        <taxon>Dactylogyridea</taxon>
        <taxon>Ancyrocephalidae</taxon>
        <taxon>Cichlidogyrus</taxon>
    </lineage>
</organism>
<keyword evidence="3 7" id="KW-0812">Transmembrane</keyword>
<comment type="similarity">
    <text evidence="2">Belongs to the monovalent cation:proton antiporter 1 (CPA1) transporter (TC 2.A.36) family.</text>
</comment>
<evidence type="ECO:0000256" key="6">
    <source>
        <dbReference type="SAM" id="MobiDB-lite"/>
    </source>
</evidence>
<feature type="transmembrane region" description="Helical" evidence="7">
    <location>
        <begin position="194"/>
        <end position="215"/>
    </location>
</feature>
<comment type="subcellular location">
    <subcellularLocation>
        <location evidence="1">Membrane</location>
        <topology evidence="1">Multi-pass membrane protein</topology>
    </subcellularLocation>
</comment>
<feature type="transmembrane region" description="Helical" evidence="7">
    <location>
        <begin position="254"/>
        <end position="276"/>
    </location>
</feature>
<evidence type="ECO:0000259" key="8">
    <source>
        <dbReference type="Pfam" id="PF00999"/>
    </source>
</evidence>
<evidence type="ECO:0000256" key="1">
    <source>
        <dbReference type="ARBA" id="ARBA00004141"/>
    </source>
</evidence>
<evidence type="ECO:0000256" key="4">
    <source>
        <dbReference type="ARBA" id="ARBA00022989"/>
    </source>
</evidence>
<protein>
    <submittedName>
        <fullName evidence="9">Sodium/hydrogen exchanger 9B2</fullName>
    </submittedName>
</protein>
<dbReference type="InterPro" id="IPR051843">
    <property type="entry name" value="CPA1_transporter"/>
</dbReference>
<accession>A0ABD2Q3A8</accession>
<dbReference type="InterPro" id="IPR006153">
    <property type="entry name" value="Cation/H_exchanger_TM"/>
</dbReference>
<evidence type="ECO:0000256" key="5">
    <source>
        <dbReference type="ARBA" id="ARBA00023136"/>
    </source>
</evidence>
<gene>
    <name evidence="9" type="primary">SLC9B2_5</name>
    <name evidence="9" type="ORF">Ciccas_007413</name>
</gene>
<feature type="transmembrane region" description="Helical" evidence="7">
    <location>
        <begin position="31"/>
        <end position="53"/>
    </location>
</feature>
<dbReference type="EMBL" id="JBJKFK010001134">
    <property type="protein sequence ID" value="KAL3313975.1"/>
    <property type="molecule type" value="Genomic_DNA"/>
</dbReference>
<feature type="transmembrane region" description="Helical" evidence="7">
    <location>
        <begin position="163"/>
        <end position="182"/>
    </location>
</feature>
<dbReference type="AlphaFoldDB" id="A0ABD2Q3A8"/>
<dbReference type="Proteomes" id="UP001626550">
    <property type="component" value="Unassembled WGS sequence"/>
</dbReference>
<comment type="caution">
    <text evidence="9">The sequence shown here is derived from an EMBL/GenBank/DDBJ whole genome shotgun (WGS) entry which is preliminary data.</text>
</comment>
<evidence type="ECO:0000256" key="3">
    <source>
        <dbReference type="ARBA" id="ARBA00022692"/>
    </source>
</evidence>
<evidence type="ECO:0000313" key="9">
    <source>
        <dbReference type="EMBL" id="KAL3313975.1"/>
    </source>
</evidence>
<dbReference type="PANTHER" id="PTHR31102">
    <property type="match status" value="1"/>
</dbReference>